<dbReference type="InterPro" id="IPR043205">
    <property type="entry name" value="CYB561/CYBRD1-like"/>
</dbReference>
<keyword evidence="9" id="KW-0408">Iron</keyword>
<dbReference type="PANTHER" id="PTHR10106">
    <property type="entry name" value="CYTOCHROME B561-RELATED"/>
    <property type="match status" value="1"/>
</dbReference>
<evidence type="ECO:0000256" key="6">
    <source>
        <dbReference type="ARBA" id="ARBA00022723"/>
    </source>
</evidence>
<keyword evidence="5 11" id="KW-0812">Transmembrane</keyword>
<reference evidence="13 14" key="1">
    <citation type="journal article" date="2018" name="Mol. Plant">
        <title>The genome of Artemisia annua provides insight into the evolution of Asteraceae family and artemisinin biosynthesis.</title>
        <authorList>
            <person name="Shen Q."/>
            <person name="Zhang L."/>
            <person name="Liao Z."/>
            <person name="Wang S."/>
            <person name="Yan T."/>
            <person name="Shi P."/>
            <person name="Liu M."/>
            <person name="Fu X."/>
            <person name="Pan Q."/>
            <person name="Wang Y."/>
            <person name="Lv Z."/>
            <person name="Lu X."/>
            <person name="Zhang F."/>
            <person name="Jiang W."/>
            <person name="Ma Y."/>
            <person name="Chen M."/>
            <person name="Hao X."/>
            <person name="Li L."/>
            <person name="Tang Y."/>
            <person name="Lv G."/>
            <person name="Zhou Y."/>
            <person name="Sun X."/>
            <person name="Brodelius P.E."/>
            <person name="Rose J.K.C."/>
            <person name="Tang K."/>
        </authorList>
    </citation>
    <scope>NUCLEOTIDE SEQUENCE [LARGE SCALE GENOMIC DNA]</scope>
    <source>
        <strain evidence="14">cv. Huhao1</strain>
        <tissue evidence="13">Leaf</tissue>
    </source>
</reference>
<feature type="transmembrane region" description="Helical" evidence="11">
    <location>
        <begin position="49"/>
        <end position="68"/>
    </location>
</feature>
<comment type="subcellular location">
    <subcellularLocation>
        <location evidence="2">Membrane</location>
        <topology evidence="2">Multi-pass membrane protein</topology>
    </subcellularLocation>
</comment>
<dbReference type="GO" id="GO:0016020">
    <property type="term" value="C:membrane"/>
    <property type="evidence" value="ECO:0007669"/>
    <property type="project" value="UniProtKB-SubCell"/>
</dbReference>
<evidence type="ECO:0000256" key="7">
    <source>
        <dbReference type="ARBA" id="ARBA00022982"/>
    </source>
</evidence>
<gene>
    <name evidence="13" type="ORF">CTI12_AA347630</name>
</gene>
<dbReference type="Proteomes" id="UP000245207">
    <property type="component" value="Unassembled WGS sequence"/>
</dbReference>
<dbReference type="EMBL" id="PKPP01004497">
    <property type="protein sequence ID" value="PWA64088.1"/>
    <property type="molecule type" value="Genomic_DNA"/>
</dbReference>
<keyword evidence="8 11" id="KW-1133">Transmembrane helix</keyword>
<evidence type="ECO:0000256" key="1">
    <source>
        <dbReference type="ARBA" id="ARBA00001970"/>
    </source>
</evidence>
<evidence type="ECO:0000256" key="2">
    <source>
        <dbReference type="ARBA" id="ARBA00004141"/>
    </source>
</evidence>
<feature type="transmembrane region" description="Helical" evidence="11">
    <location>
        <begin position="122"/>
        <end position="140"/>
    </location>
</feature>
<dbReference type="PANTHER" id="PTHR10106:SF44">
    <property type="entry name" value="ASCORBATE FERRIREDUCTASE (TRANSMEMBRANE)"/>
    <property type="match status" value="1"/>
</dbReference>
<organism evidence="13 14">
    <name type="scientific">Artemisia annua</name>
    <name type="common">Sweet wormwood</name>
    <dbReference type="NCBI Taxonomy" id="35608"/>
    <lineage>
        <taxon>Eukaryota</taxon>
        <taxon>Viridiplantae</taxon>
        <taxon>Streptophyta</taxon>
        <taxon>Embryophyta</taxon>
        <taxon>Tracheophyta</taxon>
        <taxon>Spermatophyta</taxon>
        <taxon>Magnoliopsida</taxon>
        <taxon>eudicotyledons</taxon>
        <taxon>Gunneridae</taxon>
        <taxon>Pentapetalae</taxon>
        <taxon>asterids</taxon>
        <taxon>campanulids</taxon>
        <taxon>Asterales</taxon>
        <taxon>Asteraceae</taxon>
        <taxon>Asteroideae</taxon>
        <taxon>Anthemideae</taxon>
        <taxon>Artemisiinae</taxon>
        <taxon>Artemisia</taxon>
    </lineage>
</organism>
<keyword evidence="6" id="KW-0479">Metal-binding</keyword>
<keyword evidence="14" id="KW-1185">Reference proteome</keyword>
<evidence type="ECO:0000256" key="11">
    <source>
        <dbReference type="SAM" id="Phobius"/>
    </source>
</evidence>
<evidence type="ECO:0000256" key="3">
    <source>
        <dbReference type="ARBA" id="ARBA00022448"/>
    </source>
</evidence>
<evidence type="ECO:0000256" key="4">
    <source>
        <dbReference type="ARBA" id="ARBA00022617"/>
    </source>
</evidence>
<dbReference type="Gene3D" id="1.20.120.1770">
    <property type="match status" value="2"/>
</dbReference>
<comment type="caution">
    <text evidence="13">The sequence shown here is derived from an EMBL/GenBank/DDBJ whole genome shotgun (WGS) entry which is preliminary data.</text>
</comment>
<feature type="transmembrane region" description="Helical" evidence="11">
    <location>
        <begin position="160"/>
        <end position="184"/>
    </location>
</feature>
<evidence type="ECO:0000256" key="5">
    <source>
        <dbReference type="ARBA" id="ARBA00022692"/>
    </source>
</evidence>
<sequence length="187" mass="20887">MAGEQSSYRMSAYPVTIFGHLLVVSIATLLLVWLINVREGFAFTSQMKIKIFNLHPLLTVLGFVIFSGEVFKFHDEIQISHMNTLHSWIGLSTICLFGLQFILGLTTFLFPGAEPATRARVAPWHILFGVIIFFMAIVSVETGITEKFMFQHLGKGQEALLINFIGLLILLFGAAVGLSVVFPLRRK</sequence>
<keyword evidence="10 11" id="KW-0472">Membrane</keyword>
<dbReference type="InterPro" id="IPR006593">
    <property type="entry name" value="Cyt_b561/ferric_Rdtase_TM"/>
</dbReference>
<dbReference type="GO" id="GO:0046872">
    <property type="term" value="F:metal ion binding"/>
    <property type="evidence" value="ECO:0007669"/>
    <property type="project" value="UniProtKB-KW"/>
</dbReference>
<accession>A0A2U1MS49</accession>
<evidence type="ECO:0000256" key="8">
    <source>
        <dbReference type="ARBA" id="ARBA00022989"/>
    </source>
</evidence>
<protein>
    <submittedName>
        <fullName evidence="13">Cytochrome b561/ferric reductase transmembrane</fullName>
    </submittedName>
</protein>
<name>A0A2U1MS49_ARTAN</name>
<dbReference type="AlphaFoldDB" id="A0A2U1MS49"/>
<proteinExistence type="predicted"/>
<evidence type="ECO:0000313" key="13">
    <source>
        <dbReference type="EMBL" id="PWA64088.1"/>
    </source>
</evidence>
<feature type="domain" description="Cytochrome b561" evidence="12">
    <location>
        <begin position="1"/>
        <end position="181"/>
    </location>
</feature>
<dbReference type="SMART" id="SM00665">
    <property type="entry name" value="B561"/>
    <property type="match status" value="1"/>
</dbReference>
<dbReference type="GO" id="GO:0016491">
    <property type="term" value="F:oxidoreductase activity"/>
    <property type="evidence" value="ECO:0007669"/>
    <property type="project" value="InterPro"/>
</dbReference>
<feature type="transmembrane region" description="Helical" evidence="11">
    <location>
        <begin position="12"/>
        <end position="37"/>
    </location>
</feature>
<keyword evidence="7" id="KW-0249">Electron transport</keyword>
<evidence type="ECO:0000259" key="12">
    <source>
        <dbReference type="PROSITE" id="PS50939"/>
    </source>
</evidence>
<keyword evidence="4" id="KW-0349">Heme</keyword>
<comment type="cofactor">
    <cofactor evidence="1">
        <name>heme b</name>
        <dbReference type="ChEBI" id="CHEBI:60344"/>
    </cofactor>
</comment>
<dbReference type="PROSITE" id="PS50939">
    <property type="entry name" value="CYTOCHROME_B561"/>
    <property type="match status" value="1"/>
</dbReference>
<dbReference type="Pfam" id="PF03188">
    <property type="entry name" value="Cytochrom_B561"/>
    <property type="match status" value="1"/>
</dbReference>
<evidence type="ECO:0000256" key="10">
    <source>
        <dbReference type="ARBA" id="ARBA00023136"/>
    </source>
</evidence>
<feature type="transmembrane region" description="Helical" evidence="11">
    <location>
        <begin position="88"/>
        <end position="110"/>
    </location>
</feature>
<evidence type="ECO:0000256" key="9">
    <source>
        <dbReference type="ARBA" id="ARBA00023004"/>
    </source>
</evidence>
<evidence type="ECO:0000313" key="14">
    <source>
        <dbReference type="Proteomes" id="UP000245207"/>
    </source>
</evidence>
<keyword evidence="3" id="KW-0813">Transport</keyword>
<dbReference type="OrthoDB" id="907479at2759"/>